<evidence type="ECO:0000313" key="4">
    <source>
        <dbReference type="EMBL" id="SFE70450.1"/>
    </source>
</evidence>
<feature type="compositionally biased region" description="Basic and acidic residues" evidence="2">
    <location>
        <begin position="410"/>
        <end position="420"/>
    </location>
</feature>
<name>A0A1I2CRT6_9BACI</name>
<dbReference type="RefSeq" id="WP_091660224.1">
    <property type="nucleotide sequence ID" value="NZ_FONT01000003.1"/>
</dbReference>
<dbReference type="Pfam" id="PF07501">
    <property type="entry name" value="G5"/>
    <property type="match status" value="1"/>
</dbReference>
<dbReference type="EMBL" id="FONT01000003">
    <property type="protein sequence ID" value="SFE70450.1"/>
    <property type="molecule type" value="Genomic_DNA"/>
</dbReference>
<dbReference type="PANTHER" id="PTHR35788">
    <property type="entry name" value="EXPORTED PROTEIN-RELATED"/>
    <property type="match status" value="1"/>
</dbReference>
<feature type="domain" description="G5" evidence="3">
    <location>
        <begin position="307"/>
        <end position="384"/>
    </location>
</feature>
<dbReference type="InterPro" id="IPR052913">
    <property type="entry name" value="Glycopeptide_resist_protein"/>
</dbReference>
<protein>
    <submittedName>
        <fullName evidence="4">G5 domain-containing protein</fullName>
    </submittedName>
</protein>
<dbReference type="PANTHER" id="PTHR35788:SF1">
    <property type="entry name" value="EXPORTED PROTEIN"/>
    <property type="match status" value="1"/>
</dbReference>
<evidence type="ECO:0000256" key="1">
    <source>
        <dbReference type="ARBA" id="ARBA00022729"/>
    </source>
</evidence>
<dbReference type="STRING" id="930128.SAMN05192532_103137"/>
<gene>
    <name evidence="4" type="ORF">SAMN05192532_103137</name>
</gene>
<dbReference type="Gene3D" id="2.20.230.10">
    <property type="entry name" value="Resuscitation-promoting factor rpfb"/>
    <property type="match status" value="1"/>
</dbReference>
<keyword evidence="1" id="KW-0732">Signal</keyword>
<dbReference type="OrthoDB" id="2691125at2"/>
<feature type="compositionally biased region" description="Basic and acidic residues" evidence="2">
    <location>
        <begin position="481"/>
        <end position="493"/>
    </location>
</feature>
<accession>A0A1I2CRT6</accession>
<feature type="compositionally biased region" description="Acidic residues" evidence="2">
    <location>
        <begin position="389"/>
        <end position="408"/>
    </location>
</feature>
<dbReference type="AlphaFoldDB" id="A0A1I2CRT6"/>
<organism evidence="4 5">
    <name type="scientific">Alteribacillus iranensis</name>
    <dbReference type="NCBI Taxonomy" id="930128"/>
    <lineage>
        <taxon>Bacteria</taxon>
        <taxon>Bacillati</taxon>
        <taxon>Bacillota</taxon>
        <taxon>Bacilli</taxon>
        <taxon>Bacillales</taxon>
        <taxon>Bacillaceae</taxon>
        <taxon>Alteribacillus</taxon>
    </lineage>
</organism>
<reference evidence="4 5" key="1">
    <citation type="submission" date="2016-10" db="EMBL/GenBank/DDBJ databases">
        <authorList>
            <person name="de Groot N.N."/>
        </authorList>
    </citation>
    <scope>NUCLEOTIDE SEQUENCE [LARGE SCALE GENOMIC DNA]</scope>
    <source>
        <strain evidence="4 5">DSM 23995</strain>
    </source>
</reference>
<evidence type="ECO:0000313" key="5">
    <source>
        <dbReference type="Proteomes" id="UP000199516"/>
    </source>
</evidence>
<sequence>MKRNRYMEQSLLILAAAVLFIFLFSYGGTTAYQTVANPEERLPEETLVNGVDVGGMKVSDAEEVLRERIEEWKVRSGIAFIMFDERVMFDSQAIDFMVSDTVNNARSGEDVSMVARIPKGAVQSSLQQFTYENMHEKVDIDKLITTLVEHIDFNRTDIQQVDIGSFFTKPHQLTSTVINEVTVKSETLPSYAIEWAEQLDGYEIQAQSEFSLIQALEEQGAVLFDDPALDMLASAVFQLLRETNFVLGERHIHHQLPSHADLGDDADVQPPDKDLRFYNPNIYPYDIHVQATGGQYRVSLSGYPFLFDYYVVNKKEETISPRTVVRFDSDRLPGDRQLISNGREGHYTELVRETKNEGTLIEKELLSQDYYAPKHKVEEWSLQERNQIDDEIPEDRWEEEEDERDGEPEGNGHRHNREDTPSSESEEEGQGSRGQGNGPSADGDNQGREQSDGSSPSMEEETQDKSSGKNDGNAFNDLNDWLDRENGPIKGYE</sequence>
<proteinExistence type="predicted"/>
<keyword evidence="5" id="KW-1185">Reference proteome</keyword>
<evidence type="ECO:0000256" key="2">
    <source>
        <dbReference type="SAM" id="MobiDB-lite"/>
    </source>
</evidence>
<dbReference type="SMART" id="SM01208">
    <property type="entry name" value="G5"/>
    <property type="match status" value="1"/>
</dbReference>
<evidence type="ECO:0000259" key="3">
    <source>
        <dbReference type="SMART" id="SM01208"/>
    </source>
</evidence>
<dbReference type="InterPro" id="IPR011098">
    <property type="entry name" value="G5_dom"/>
</dbReference>
<dbReference type="Proteomes" id="UP000199516">
    <property type="component" value="Unassembled WGS sequence"/>
</dbReference>
<feature type="region of interest" description="Disordered" evidence="2">
    <location>
        <begin position="382"/>
        <end position="493"/>
    </location>
</feature>